<dbReference type="SUPFAM" id="SSF50129">
    <property type="entry name" value="GroES-like"/>
    <property type="match status" value="1"/>
</dbReference>
<dbReference type="PANTHER" id="PTHR44154:SF1">
    <property type="entry name" value="QUINONE OXIDOREDUCTASE"/>
    <property type="match status" value="1"/>
</dbReference>
<feature type="domain" description="Enoyl reductase (ER)" evidence="2">
    <location>
        <begin position="18"/>
        <end position="334"/>
    </location>
</feature>
<dbReference type="InterPro" id="IPR036291">
    <property type="entry name" value="NAD(P)-bd_dom_sf"/>
</dbReference>
<keyword evidence="1" id="KW-0521">NADP</keyword>
<gene>
    <name evidence="3" type="ORF">UFOPK2766_00307</name>
</gene>
<dbReference type="GO" id="GO:0016491">
    <property type="term" value="F:oxidoreductase activity"/>
    <property type="evidence" value="ECO:0007669"/>
    <property type="project" value="InterPro"/>
</dbReference>
<dbReference type="InterPro" id="IPR051603">
    <property type="entry name" value="Zinc-ADH_QOR/CCCR"/>
</dbReference>
<dbReference type="InterPro" id="IPR013149">
    <property type="entry name" value="ADH-like_C"/>
</dbReference>
<dbReference type="Gene3D" id="3.90.180.10">
    <property type="entry name" value="Medium-chain alcohol dehydrogenases, catalytic domain"/>
    <property type="match status" value="1"/>
</dbReference>
<dbReference type="AlphaFoldDB" id="A0A6J6S813"/>
<dbReference type="InterPro" id="IPR020843">
    <property type="entry name" value="ER"/>
</dbReference>
<dbReference type="Pfam" id="PF08240">
    <property type="entry name" value="ADH_N"/>
    <property type="match status" value="1"/>
</dbReference>
<dbReference type="InterPro" id="IPR013154">
    <property type="entry name" value="ADH-like_N"/>
</dbReference>
<sequence length="338" mass="36493">MLPDLASLRVMQAWNLPESPGQFVWGEVPDPQAGPGQVRVKVRASALNHMDLWLTTGLPKPPSFPHVPGNDVAGVVETLGEGVTRFAIGDEVVINTALVPESALERGLDSVLDPKMRLLGEHCWGGHGEFCVVAAHQLEFKPKNRTWAEVASYPVCTTTAWRLLRRARLAPGETVLITGIGGGVATAAMQLALHLGARVFVTSRDPAKRARAVELGAEGAFDSKGPYPISADVVVDSIGPATWEYSVRTLRHGGRMCVCGGTSGPKVELNLPRLFFKQLDILGASCGSQEEFRYVTSLMEEGLPVVLDEILPLSEFPRALDRLRTASQLGKVVLEHPE</sequence>
<reference evidence="3" key="1">
    <citation type="submission" date="2020-05" db="EMBL/GenBank/DDBJ databases">
        <authorList>
            <person name="Chiriac C."/>
            <person name="Salcher M."/>
            <person name="Ghai R."/>
            <person name="Kavagutti S V."/>
        </authorList>
    </citation>
    <scope>NUCLEOTIDE SEQUENCE</scope>
</reference>
<evidence type="ECO:0000313" key="3">
    <source>
        <dbReference type="EMBL" id="CAB4730842.1"/>
    </source>
</evidence>
<accession>A0A6J6S813</accession>
<dbReference type="Pfam" id="PF00107">
    <property type="entry name" value="ADH_zinc_N"/>
    <property type="match status" value="1"/>
</dbReference>
<dbReference type="SUPFAM" id="SSF51735">
    <property type="entry name" value="NAD(P)-binding Rossmann-fold domains"/>
    <property type="match status" value="1"/>
</dbReference>
<dbReference type="InterPro" id="IPR011032">
    <property type="entry name" value="GroES-like_sf"/>
</dbReference>
<name>A0A6J6S813_9ZZZZ</name>
<proteinExistence type="predicted"/>
<dbReference type="SMART" id="SM00829">
    <property type="entry name" value="PKS_ER"/>
    <property type="match status" value="1"/>
</dbReference>
<protein>
    <submittedName>
        <fullName evidence="3">Unannotated protein</fullName>
    </submittedName>
</protein>
<organism evidence="3">
    <name type="scientific">freshwater metagenome</name>
    <dbReference type="NCBI Taxonomy" id="449393"/>
    <lineage>
        <taxon>unclassified sequences</taxon>
        <taxon>metagenomes</taxon>
        <taxon>ecological metagenomes</taxon>
    </lineage>
</organism>
<evidence type="ECO:0000256" key="1">
    <source>
        <dbReference type="ARBA" id="ARBA00022857"/>
    </source>
</evidence>
<dbReference type="EMBL" id="CAEZYU010000008">
    <property type="protein sequence ID" value="CAB4730842.1"/>
    <property type="molecule type" value="Genomic_DNA"/>
</dbReference>
<dbReference type="PANTHER" id="PTHR44154">
    <property type="entry name" value="QUINONE OXIDOREDUCTASE"/>
    <property type="match status" value="1"/>
</dbReference>
<evidence type="ECO:0000259" key="2">
    <source>
        <dbReference type="SMART" id="SM00829"/>
    </source>
</evidence>